<dbReference type="InterPro" id="IPR045170">
    <property type="entry name" value="MTOX"/>
</dbReference>
<evidence type="ECO:0000259" key="6">
    <source>
        <dbReference type="Pfam" id="PF01266"/>
    </source>
</evidence>
<dbReference type="AlphaFoldDB" id="A0A395HP42"/>
<evidence type="ECO:0000313" key="8">
    <source>
        <dbReference type="Proteomes" id="UP000248961"/>
    </source>
</evidence>
<dbReference type="Gene3D" id="3.50.50.60">
    <property type="entry name" value="FAD/NAD(P)-binding domain"/>
    <property type="match status" value="1"/>
</dbReference>
<dbReference type="InterPro" id="IPR006076">
    <property type="entry name" value="FAD-dep_OxRdtase"/>
</dbReference>
<dbReference type="OrthoDB" id="2219495at2759"/>
<gene>
    <name evidence="7" type="ORF">BO97DRAFT_480555</name>
</gene>
<dbReference type="SUPFAM" id="SSF51905">
    <property type="entry name" value="FAD/NAD(P)-binding domain"/>
    <property type="match status" value="1"/>
</dbReference>
<keyword evidence="4" id="KW-0274">FAD</keyword>
<evidence type="ECO:0000256" key="2">
    <source>
        <dbReference type="ARBA" id="ARBA00010989"/>
    </source>
</evidence>
<comment type="similarity">
    <text evidence="2">Belongs to the MSOX/MTOX family.</text>
</comment>
<dbReference type="RefSeq" id="XP_025547772.1">
    <property type="nucleotide sequence ID" value="XM_025700765.1"/>
</dbReference>
<dbReference type="EMBL" id="KZ824312">
    <property type="protein sequence ID" value="RAL08618.1"/>
    <property type="molecule type" value="Genomic_DNA"/>
</dbReference>
<dbReference type="GO" id="GO:0050660">
    <property type="term" value="F:flavin adenine dinucleotide binding"/>
    <property type="evidence" value="ECO:0007669"/>
    <property type="project" value="InterPro"/>
</dbReference>
<dbReference type="Proteomes" id="UP000248961">
    <property type="component" value="Unassembled WGS sequence"/>
</dbReference>
<dbReference type="STRING" id="1450537.A0A395HP42"/>
<proteinExistence type="inferred from homology"/>
<evidence type="ECO:0000313" key="7">
    <source>
        <dbReference type="EMBL" id="RAL08618.1"/>
    </source>
</evidence>
<organism evidence="7 8">
    <name type="scientific">Aspergillus homomorphus (strain CBS 101889)</name>
    <dbReference type="NCBI Taxonomy" id="1450537"/>
    <lineage>
        <taxon>Eukaryota</taxon>
        <taxon>Fungi</taxon>
        <taxon>Dikarya</taxon>
        <taxon>Ascomycota</taxon>
        <taxon>Pezizomycotina</taxon>
        <taxon>Eurotiomycetes</taxon>
        <taxon>Eurotiomycetidae</taxon>
        <taxon>Eurotiales</taxon>
        <taxon>Aspergillaceae</taxon>
        <taxon>Aspergillus</taxon>
        <taxon>Aspergillus subgen. Circumdati</taxon>
    </lineage>
</organism>
<dbReference type="VEuPathDB" id="FungiDB:BO97DRAFT_480555"/>
<dbReference type="Pfam" id="PF01266">
    <property type="entry name" value="DAO"/>
    <property type="match status" value="1"/>
</dbReference>
<keyword evidence="3" id="KW-0285">Flavoprotein</keyword>
<dbReference type="GO" id="GO:0008115">
    <property type="term" value="F:sarcosine oxidase activity"/>
    <property type="evidence" value="ECO:0007669"/>
    <property type="project" value="TreeGrafter"/>
</dbReference>
<keyword evidence="8" id="KW-1185">Reference proteome</keyword>
<sequence length="442" mass="47932">MAISKTDPIVIIGAGVFGLSTALQLATEGYTDISVFERDDQVPGRFSAGYDINKIVRAEYEDPWYTELTLKAIAGWKTPLYAPHYHQTGFLHCVSGTGPQQATDTLNRFHATIKHHPEYAHKLISITSSTQIPRDIAWQLNGPLPGWKGYFNPLAGYAHSANALRAVYEAAAAVGVKFFLGPERGAIRELLRGGVATSPGKVTGVRTYSGQVHSCKLVVVAVGAAAGTLLPELGTQVVAKSWSIGHVRLSDDETSALRGIPVTYARDLGFLFEPDPKTNLLKICPMGGGYINTDPGTGVSLPPATLRESDGVLPKEDEERMRKLLRQALPALADRPFVQKKLCWFADTADSDFIVDFVPGSAGSVALLSGDSGHLFKMLPIVGEWVARLVKEGRQAESRWRWKAADSKENEKGKKWAGGDVSWRLGATREFAEIKPGPGARL</sequence>
<keyword evidence="5" id="KW-0560">Oxidoreductase</keyword>
<dbReference type="PANTHER" id="PTHR10961:SF26">
    <property type="entry name" value="L-SACCHAROPINE OXIDASE"/>
    <property type="match status" value="1"/>
</dbReference>
<evidence type="ECO:0000256" key="4">
    <source>
        <dbReference type="ARBA" id="ARBA00022827"/>
    </source>
</evidence>
<dbReference type="GO" id="GO:0051698">
    <property type="term" value="F:saccharopine oxidase activity"/>
    <property type="evidence" value="ECO:0007669"/>
    <property type="project" value="TreeGrafter"/>
</dbReference>
<dbReference type="GeneID" id="37205054"/>
<name>A0A395HP42_ASPHC</name>
<evidence type="ECO:0000256" key="3">
    <source>
        <dbReference type="ARBA" id="ARBA00022630"/>
    </source>
</evidence>
<reference evidence="7 8" key="1">
    <citation type="submission" date="2018-02" db="EMBL/GenBank/DDBJ databases">
        <title>The genomes of Aspergillus section Nigri reveals drivers in fungal speciation.</title>
        <authorList>
            <consortium name="DOE Joint Genome Institute"/>
            <person name="Vesth T.C."/>
            <person name="Nybo J."/>
            <person name="Theobald S."/>
            <person name="Brandl J."/>
            <person name="Frisvad J.C."/>
            <person name="Nielsen K.F."/>
            <person name="Lyhne E.K."/>
            <person name="Kogle M.E."/>
            <person name="Kuo A."/>
            <person name="Riley R."/>
            <person name="Clum A."/>
            <person name="Nolan M."/>
            <person name="Lipzen A."/>
            <person name="Salamov A."/>
            <person name="Henrissat B."/>
            <person name="Wiebenga A."/>
            <person name="De vries R.P."/>
            <person name="Grigoriev I.V."/>
            <person name="Mortensen U.H."/>
            <person name="Andersen M.R."/>
            <person name="Baker S.E."/>
        </authorList>
    </citation>
    <scope>NUCLEOTIDE SEQUENCE [LARGE SCALE GENOMIC DNA]</scope>
    <source>
        <strain evidence="7 8">CBS 101889</strain>
    </source>
</reference>
<dbReference type="InterPro" id="IPR036188">
    <property type="entry name" value="FAD/NAD-bd_sf"/>
</dbReference>
<comment type="cofactor">
    <cofactor evidence="1">
        <name>FAD</name>
        <dbReference type="ChEBI" id="CHEBI:57692"/>
    </cofactor>
</comment>
<protein>
    <submittedName>
        <fullName evidence="7">Sarcosine oxidase</fullName>
    </submittedName>
</protein>
<evidence type="ECO:0000256" key="1">
    <source>
        <dbReference type="ARBA" id="ARBA00001974"/>
    </source>
</evidence>
<dbReference type="PANTHER" id="PTHR10961">
    <property type="entry name" value="PEROXISOMAL SARCOSINE OXIDASE"/>
    <property type="match status" value="1"/>
</dbReference>
<dbReference type="Gene3D" id="3.30.9.10">
    <property type="entry name" value="D-Amino Acid Oxidase, subunit A, domain 2"/>
    <property type="match status" value="1"/>
</dbReference>
<evidence type="ECO:0000256" key="5">
    <source>
        <dbReference type="ARBA" id="ARBA00023002"/>
    </source>
</evidence>
<feature type="domain" description="FAD dependent oxidoreductase" evidence="6">
    <location>
        <begin position="9"/>
        <end position="389"/>
    </location>
</feature>
<accession>A0A395HP42</accession>